<organism evidence="2 3">
    <name type="scientific">Eucalyptus globulus</name>
    <name type="common">Tasmanian blue gum</name>
    <dbReference type="NCBI Taxonomy" id="34317"/>
    <lineage>
        <taxon>Eukaryota</taxon>
        <taxon>Viridiplantae</taxon>
        <taxon>Streptophyta</taxon>
        <taxon>Embryophyta</taxon>
        <taxon>Tracheophyta</taxon>
        <taxon>Spermatophyta</taxon>
        <taxon>Magnoliopsida</taxon>
        <taxon>eudicotyledons</taxon>
        <taxon>Gunneridae</taxon>
        <taxon>Pentapetalae</taxon>
        <taxon>rosids</taxon>
        <taxon>malvids</taxon>
        <taxon>Myrtales</taxon>
        <taxon>Myrtaceae</taxon>
        <taxon>Myrtoideae</taxon>
        <taxon>Eucalypteae</taxon>
        <taxon>Eucalyptus</taxon>
    </lineage>
</organism>
<comment type="caution">
    <text evidence="2">The sequence shown here is derived from an EMBL/GenBank/DDBJ whole genome shotgun (WGS) entry which is preliminary data.</text>
</comment>
<evidence type="ECO:0000313" key="2">
    <source>
        <dbReference type="EMBL" id="KAL3741945.1"/>
    </source>
</evidence>
<dbReference type="AlphaFoldDB" id="A0ABD3L1E3"/>
<keyword evidence="3" id="KW-1185">Reference proteome</keyword>
<proteinExistence type="predicted"/>
<gene>
    <name evidence="2" type="ORF">ACJRO7_017426</name>
</gene>
<feature type="signal peptide" evidence="1">
    <location>
        <begin position="1"/>
        <end position="18"/>
    </location>
</feature>
<keyword evidence="1" id="KW-0732">Signal</keyword>
<protein>
    <submittedName>
        <fullName evidence="2">Uncharacterized protein</fullName>
    </submittedName>
</protein>
<dbReference type="EMBL" id="JBJKBG010000004">
    <property type="protein sequence ID" value="KAL3741945.1"/>
    <property type="molecule type" value="Genomic_DNA"/>
</dbReference>
<evidence type="ECO:0000256" key="1">
    <source>
        <dbReference type="SAM" id="SignalP"/>
    </source>
</evidence>
<accession>A0ABD3L1E3</accession>
<name>A0ABD3L1E3_EUCGL</name>
<dbReference type="Proteomes" id="UP001634007">
    <property type="component" value="Unassembled WGS sequence"/>
</dbReference>
<sequence length="52" mass="6088">MLLNLFLVLVLLLSVSTAHELKSSIFHFFNVNLDCRHLYCGQWLCVNNMTLY</sequence>
<evidence type="ECO:0000313" key="3">
    <source>
        <dbReference type="Proteomes" id="UP001634007"/>
    </source>
</evidence>
<reference evidence="2 3" key="1">
    <citation type="submission" date="2024-11" db="EMBL/GenBank/DDBJ databases">
        <title>Chromosome-level genome assembly of Eucalyptus globulus Labill. provides insights into its genome evolution.</title>
        <authorList>
            <person name="Li X."/>
        </authorList>
    </citation>
    <scope>NUCLEOTIDE SEQUENCE [LARGE SCALE GENOMIC DNA]</scope>
    <source>
        <strain evidence="2">CL2024</strain>
        <tissue evidence="2">Fresh tender leaves</tissue>
    </source>
</reference>
<feature type="chain" id="PRO_5044763988" evidence="1">
    <location>
        <begin position="19"/>
        <end position="52"/>
    </location>
</feature>